<protein>
    <submittedName>
        <fullName evidence="1">Uncharacterized protein</fullName>
    </submittedName>
</protein>
<accession>A0A0A8ZBJ6</accession>
<evidence type="ECO:0000313" key="1">
    <source>
        <dbReference type="EMBL" id="JAD35048.1"/>
    </source>
</evidence>
<reference evidence="1" key="2">
    <citation type="journal article" date="2015" name="Data Brief">
        <title>Shoot transcriptome of the giant reed, Arundo donax.</title>
        <authorList>
            <person name="Barrero R.A."/>
            <person name="Guerrero F.D."/>
            <person name="Moolhuijzen P."/>
            <person name="Goolsby J.A."/>
            <person name="Tidwell J."/>
            <person name="Bellgard S.E."/>
            <person name="Bellgard M.I."/>
        </authorList>
    </citation>
    <scope>NUCLEOTIDE SEQUENCE</scope>
    <source>
        <tissue evidence="1">Shoot tissue taken approximately 20 cm above the soil surface</tissue>
    </source>
</reference>
<sequence>MRSMGCSTPTPDSCNSLSAQSGLRDVRCFHVGQEMNKMILLVAVKSWRKKL</sequence>
<name>A0A0A8ZBJ6_ARUDO</name>
<proteinExistence type="predicted"/>
<reference evidence="1" key="1">
    <citation type="submission" date="2014-09" db="EMBL/GenBank/DDBJ databases">
        <authorList>
            <person name="Magalhaes I.L.F."/>
            <person name="Oliveira U."/>
            <person name="Santos F.R."/>
            <person name="Vidigal T.H.D.A."/>
            <person name="Brescovit A.D."/>
            <person name="Santos A.J."/>
        </authorList>
    </citation>
    <scope>NUCLEOTIDE SEQUENCE</scope>
    <source>
        <tissue evidence="1">Shoot tissue taken approximately 20 cm above the soil surface</tissue>
    </source>
</reference>
<dbReference type="EMBL" id="GBRH01262847">
    <property type="protein sequence ID" value="JAD35048.1"/>
    <property type="molecule type" value="Transcribed_RNA"/>
</dbReference>
<organism evidence="1">
    <name type="scientific">Arundo donax</name>
    <name type="common">Giant reed</name>
    <name type="synonym">Donax arundinaceus</name>
    <dbReference type="NCBI Taxonomy" id="35708"/>
    <lineage>
        <taxon>Eukaryota</taxon>
        <taxon>Viridiplantae</taxon>
        <taxon>Streptophyta</taxon>
        <taxon>Embryophyta</taxon>
        <taxon>Tracheophyta</taxon>
        <taxon>Spermatophyta</taxon>
        <taxon>Magnoliopsida</taxon>
        <taxon>Liliopsida</taxon>
        <taxon>Poales</taxon>
        <taxon>Poaceae</taxon>
        <taxon>PACMAD clade</taxon>
        <taxon>Arundinoideae</taxon>
        <taxon>Arundineae</taxon>
        <taxon>Arundo</taxon>
    </lineage>
</organism>
<dbReference type="AlphaFoldDB" id="A0A0A8ZBJ6"/>